<gene>
    <name evidence="1" type="ORF">EJQ19_23660</name>
</gene>
<dbReference type="Proteomes" id="UP000276128">
    <property type="component" value="Unassembled WGS sequence"/>
</dbReference>
<evidence type="ECO:0000313" key="1">
    <source>
        <dbReference type="EMBL" id="RTE06209.1"/>
    </source>
</evidence>
<dbReference type="OrthoDB" id="9800461at2"/>
<sequence length="126" mass="14197">MQEELLKKLRYKQGRALVLQAPEGYKLGVEEAGDPSGKYAFVQFFVHNAADVDAWIHQAIGYAEEEALLWITYPKQSAKVKTDINRDSLFGIIDKGTAYTVVSNVAVDDKWSALRLRHKSKVKSRA</sequence>
<protein>
    <recommendedName>
        <fullName evidence="3">DUF3052 family protein</fullName>
    </recommendedName>
</protein>
<accession>A0A3S0C880</accession>
<evidence type="ECO:0000313" key="2">
    <source>
        <dbReference type="Proteomes" id="UP000276128"/>
    </source>
</evidence>
<evidence type="ECO:0008006" key="3">
    <source>
        <dbReference type="Google" id="ProtNLM"/>
    </source>
</evidence>
<keyword evidence="2" id="KW-1185">Reference proteome</keyword>
<dbReference type="AlphaFoldDB" id="A0A3S0C880"/>
<dbReference type="EMBL" id="RXHU01000077">
    <property type="protein sequence ID" value="RTE06209.1"/>
    <property type="molecule type" value="Genomic_DNA"/>
</dbReference>
<proteinExistence type="predicted"/>
<reference evidence="1 2" key="1">
    <citation type="submission" date="2018-12" db="EMBL/GenBank/DDBJ databases">
        <title>Bacillus ochoae sp. nov., Paenibacillus whitsoniae sp. nov., Paenibacillus spiritus sp. nov. Isolated from the Mars Exploration Rover during spacecraft assembly.</title>
        <authorList>
            <person name="Seuylemezian A."/>
            <person name="Vaishampayan P."/>
        </authorList>
    </citation>
    <scope>NUCLEOTIDE SEQUENCE [LARGE SCALE GENOMIC DNA]</scope>
    <source>
        <strain evidence="1 2">MER 54</strain>
    </source>
</reference>
<comment type="caution">
    <text evidence="1">The sequence shown here is derived from an EMBL/GenBank/DDBJ whole genome shotgun (WGS) entry which is preliminary data.</text>
</comment>
<dbReference type="RefSeq" id="WP_126143716.1">
    <property type="nucleotide sequence ID" value="NZ_RXHU01000077.1"/>
</dbReference>
<organism evidence="1 2">
    <name type="scientific">Paenibacillus whitsoniae</name>
    <dbReference type="NCBI Taxonomy" id="2496558"/>
    <lineage>
        <taxon>Bacteria</taxon>
        <taxon>Bacillati</taxon>
        <taxon>Bacillota</taxon>
        <taxon>Bacilli</taxon>
        <taxon>Bacillales</taxon>
        <taxon>Paenibacillaceae</taxon>
        <taxon>Paenibacillus</taxon>
    </lineage>
</organism>
<name>A0A3S0C880_9BACL</name>